<organism evidence="3 4">
    <name type="scientific">Lentinula boryana</name>
    <dbReference type="NCBI Taxonomy" id="40481"/>
    <lineage>
        <taxon>Eukaryota</taxon>
        <taxon>Fungi</taxon>
        <taxon>Dikarya</taxon>
        <taxon>Basidiomycota</taxon>
        <taxon>Agaricomycotina</taxon>
        <taxon>Agaricomycetes</taxon>
        <taxon>Agaricomycetidae</taxon>
        <taxon>Agaricales</taxon>
        <taxon>Marasmiineae</taxon>
        <taxon>Omphalotaceae</taxon>
        <taxon>Lentinula</taxon>
    </lineage>
</organism>
<keyword evidence="4" id="KW-1185">Reference proteome</keyword>
<proteinExistence type="predicted"/>
<evidence type="ECO:0000256" key="2">
    <source>
        <dbReference type="SAM" id="Phobius"/>
    </source>
</evidence>
<feature type="compositionally biased region" description="Polar residues" evidence="1">
    <location>
        <begin position="88"/>
        <end position="104"/>
    </location>
</feature>
<keyword evidence="2" id="KW-0812">Transmembrane</keyword>
<evidence type="ECO:0000313" key="3">
    <source>
        <dbReference type="EMBL" id="KAJ3998786.1"/>
    </source>
</evidence>
<evidence type="ECO:0000256" key="1">
    <source>
        <dbReference type="SAM" id="MobiDB-lite"/>
    </source>
</evidence>
<dbReference type="Proteomes" id="UP001163828">
    <property type="component" value="Unassembled WGS sequence"/>
</dbReference>
<keyword evidence="2" id="KW-0472">Membrane</keyword>
<evidence type="ECO:0000313" key="4">
    <source>
        <dbReference type="Proteomes" id="UP001163828"/>
    </source>
</evidence>
<name>A0ABQ8QJU9_9AGAR</name>
<protein>
    <submittedName>
        <fullName evidence="3">Uncharacterized protein</fullName>
    </submittedName>
</protein>
<reference evidence="3" key="1">
    <citation type="submission" date="2022-08" db="EMBL/GenBank/DDBJ databases">
        <authorList>
            <consortium name="DOE Joint Genome Institute"/>
            <person name="Min B."/>
            <person name="Riley R."/>
            <person name="Sierra-Patev S."/>
            <person name="Naranjo-Ortiz M."/>
            <person name="Looney B."/>
            <person name="Konkel Z."/>
            <person name="Slot J.C."/>
            <person name="Sakamoto Y."/>
            <person name="Steenwyk J.L."/>
            <person name="Rokas A."/>
            <person name="Carro J."/>
            <person name="Camarero S."/>
            <person name="Ferreira P."/>
            <person name="Molpeceres G."/>
            <person name="Ruiz-Duenas F.J."/>
            <person name="Serrano A."/>
            <person name="Henrissat B."/>
            <person name="Drula E."/>
            <person name="Hughes K.W."/>
            <person name="Mata J.L."/>
            <person name="Ishikawa N.K."/>
            <person name="Vargas-Isla R."/>
            <person name="Ushijima S."/>
            <person name="Smith C.A."/>
            <person name="Ahrendt S."/>
            <person name="Andreopoulos W."/>
            <person name="He G."/>
            <person name="Labutti K."/>
            <person name="Lipzen A."/>
            <person name="Ng V."/>
            <person name="Sandor L."/>
            <person name="Barry K."/>
            <person name="Martinez A.T."/>
            <person name="Xiao Y."/>
            <person name="Gibbons J.G."/>
            <person name="Terashima K."/>
            <person name="Hibbett D.S."/>
            <person name="Grigoriev I.V."/>
        </authorList>
    </citation>
    <scope>NUCLEOTIDE SEQUENCE</scope>
    <source>
        <strain evidence="3">TFB10827</strain>
    </source>
</reference>
<comment type="caution">
    <text evidence="3">The sequence shown here is derived from an EMBL/GenBank/DDBJ whole genome shotgun (WGS) entry which is preliminary data.</text>
</comment>
<sequence>MAASRSPGLAIAAATAISISAGAMFVMQKDVKRKEGQASIFRACLPYSCLTEKIFIVLHIAFAEPGDSGRTVGKAGDEHISSAELSEVVSQRASRGNPTNGERK</sequence>
<feature type="region of interest" description="Disordered" evidence="1">
    <location>
        <begin position="82"/>
        <end position="104"/>
    </location>
</feature>
<feature type="transmembrane region" description="Helical" evidence="2">
    <location>
        <begin position="6"/>
        <end position="27"/>
    </location>
</feature>
<gene>
    <name evidence="3" type="ORF">F5050DRAFT_1742608</name>
</gene>
<accession>A0ABQ8QJU9</accession>
<keyword evidence="2" id="KW-1133">Transmembrane helix</keyword>
<dbReference type="EMBL" id="MU790552">
    <property type="protein sequence ID" value="KAJ3998786.1"/>
    <property type="molecule type" value="Genomic_DNA"/>
</dbReference>